<sequence>MDMQPYCIIVGNVVIALCTKEGRDMCIIDINMNIGATDSKHRSISGSFTSCTLFLPTETLVITTFCGIIFRITESAIEADLENSFRNELAENYLSSTMCEVFRTLHRIVPNFIKRKRLHAICGVPEVSHRILDIKMKVIRACLRSKQENLYAMLKKCAAKEGFASPSG</sequence>
<evidence type="ECO:0000313" key="1">
    <source>
        <dbReference type="EMBL" id="KAJ1359134.1"/>
    </source>
</evidence>
<name>A0AAD5N3H9_PARTN</name>
<comment type="caution">
    <text evidence="1">The sequence shown here is derived from an EMBL/GenBank/DDBJ whole genome shotgun (WGS) entry which is preliminary data.</text>
</comment>
<protein>
    <submittedName>
        <fullName evidence="1">Uncharacterized protein</fullName>
    </submittedName>
</protein>
<proteinExistence type="predicted"/>
<gene>
    <name evidence="1" type="ORF">KIN20_017785</name>
</gene>
<dbReference type="AlphaFoldDB" id="A0AAD5N3H9"/>
<reference evidence="1" key="1">
    <citation type="submission" date="2021-06" db="EMBL/GenBank/DDBJ databases">
        <title>Parelaphostrongylus tenuis whole genome reference sequence.</title>
        <authorList>
            <person name="Garwood T.J."/>
            <person name="Larsen P.A."/>
            <person name="Fountain-Jones N.M."/>
            <person name="Garbe J.R."/>
            <person name="Macchietto M.G."/>
            <person name="Kania S.A."/>
            <person name="Gerhold R.W."/>
            <person name="Richards J.E."/>
            <person name="Wolf T.M."/>
        </authorList>
    </citation>
    <scope>NUCLEOTIDE SEQUENCE</scope>
    <source>
        <strain evidence="1">MNPRO001-30</strain>
        <tissue evidence="1">Meninges</tissue>
    </source>
</reference>
<accession>A0AAD5N3H9</accession>
<keyword evidence="2" id="KW-1185">Reference proteome</keyword>
<organism evidence="1 2">
    <name type="scientific">Parelaphostrongylus tenuis</name>
    <name type="common">Meningeal worm</name>
    <dbReference type="NCBI Taxonomy" id="148309"/>
    <lineage>
        <taxon>Eukaryota</taxon>
        <taxon>Metazoa</taxon>
        <taxon>Ecdysozoa</taxon>
        <taxon>Nematoda</taxon>
        <taxon>Chromadorea</taxon>
        <taxon>Rhabditida</taxon>
        <taxon>Rhabditina</taxon>
        <taxon>Rhabditomorpha</taxon>
        <taxon>Strongyloidea</taxon>
        <taxon>Metastrongylidae</taxon>
        <taxon>Parelaphostrongylus</taxon>
    </lineage>
</organism>
<evidence type="ECO:0000313" key="2">
    <source>
        <dbReference type="Proteomes" id="UP001196413"/>
    </source>
</evidence>
<dbReference type="Proteomes" id="UP001196413">
    <property type="component" value="Unassembled WGS sequence"/>
</dbReference>
<dbReference type="EMBL" id="JAHQIW010003548">
    <property type="protein sequence ID" value="KAJ1359134.1"/>
    <property type="molecule type" value="Genomic_DNA"/>
</dbReference>